<comment type="caution">
    <text evidence="1">The sequence shown here is derived from an EMBL/GenBank/DDBJ whole genome shotgun (WGS) entry which is preliminary data.</text>
</comment>
<organism evidence="1 2">
    <name type="scientific">Trichoderma harzianum</name>
    <name type="common">Hypocrea lixii</name>
    <dbReference type="NCBI Taxonomy" id="5544"/>
    <lineage>
        <taxon>Eukaryota</taxon>
        <taxon>Fungi</taxon>
        <taxon>Dikarya</taxon>
        <taxon>Ascomycota</taxon>
        <taxon>Pezizomycotina</taxon>
        <taxon>Sordariomycetes</taxon>
        <taxon>Hypocreomycetidae</taxon>
        <taxon>Hypocreales</taxon>
        <taxon>Hypocreaceae</taxon>
        <taxon>Trichoderma</taxon>
    </lineage>
</organism>
<proteinExistence type="predicted"/>
<dbReference type="Proteomes" id="UP000236290">
    <property type="component" value="Unassembled WGS sequence"/>
</dbReference>
<sequence length="33" mass="3375">MGGRAFRAGDGPLAGFPGLERVADALNDKDNDA</sequence>
<evidence type="ECO:0000313" key="1">
    <source>
        <dbReference type="EMBL" id="PNP59031.1"/>
    </source>
</evidence>
<evidence type="ECO:0000313" key="2">
    <source>
        <dbReference type="Proteomes" id="UP000236290"/>
    </source>
</evidence>
<reference evidence="1 2" key="1">
    <citation type="submission" date="2017-02" db="EMBL/GenBank/DDBJ databases">
        <title>Genomes of Trichoderma spp. with biocontrol activity.</title>
        <authorList>
            <person name="Gardiner D."/>
            <person name="Kazan K."/>
            <person name="Vos C."/>
            <person name="Harvey P."/>
        </authorList>
    </citation>
    <scope>NUCLEOTIDE SEQUENCE [LARGE SCALE GENOMIC DNA]</scope>
    <source>
        <strain evidence="1 2">Tr1</strain>
    </source>
</reference>
<dbReference type="EMBL" id="MTYI01000016">
    <property type="protein sequence ID" value="PNP59031.1"/>
    <property type="molecule type" value="Genomic_DNA"/>
</dbReference>
<name>A0A2K0UML7_TRIHA</name>
<accession>A0A2K0UML7</accession>
<protein>
    <submittedName>
        <fullName evidence="1">Uncharacterized protein</fullName>
    </submittedName>
</protein>
<gene>
    <name evidence="1" type="ORF">THARTR1_01279</name>
</gene>
<dbReference type="AlphaFoldDB" id="A0A2K0UML7"/>